<gene>
    <name evidence="1" type="ORF">NUM_34570</name>
</gene>
<name>A0A8J4AGF8_9ACTN</name>
<dbReference type="Proteomes" id="UP000614996">
    <property type="component" value="Unassembled WGS sequence"/>
</dbReference>
<protein>
    <submittedName>
        <fullName evidence="1">Uncharacterized protein</fullName>
    </submittedName>
</protein>
<organism evidence="1 2">
    <name type="scientific">Actinocatenispora comari</name>
    <dbReference type="NCBI Taxonomy" id="2807577"/>
    <lineage>
        <taxon>Bacteria</taxon>
        <taxon>Bacillati</taxon>
        <taxon>Actinomycetota</taxon>
        <taxon>Actinomycetes</taxon>
        <taxon>Micromonosporales</taxon>
        <taxon>Micromonosporaceae</taxon>
        <taxon>Actinocatenispora</taxon>
    </lineage>
</organism>
<sequence>MQALGGAAEMELLGQGEEGVHLVSFQHRASPIVNPGFTILAQVGVDGGCGTREG</sequence>
<keyword evidence="2" id="KW-1185">Reference proteome</keyword>
<comment type="caution">
    <text evidence="1">The sequence shown here is derived from an EMBL/GenBank/DDBJ whole genome shotgun (WGS) entry which is preliminary data.</text>
</comment>
<dbReference type="AlphaFoldDB" id="A0A8J4AGF8"/>
<reference evidence="2" key="1">
    <citation type="journal article" date="2021" name="Int. J. Syst. Evol. Microbiol.">
        <title>Actinocatenispora comari sp. nov., an endophytic actinomycete isolated from aerial parts of Comarum salesowianum.</title>
        <authorList>
            <person name="Oyunbileg N."/>
            <person name="Iizaka Y."/>
            <person name="Hamada M."/>
            <person name="Davaapurev B.O."/>
            <person name="Fukumoto A."/>
            <person name="Tsetseg B."/>
            <person name="Kato F."/>
            <person name="Tamura T."/>
            <person name="Batkhuu J."/>
            <person name="Anzai Y."/>
        </authorList>
    </citation>
    <scope>NUCLEOTIDE SEQUENCE [LARGE SCALE GENOMIC DNA]</scope>
    <source>
        <strain evidence="2">NUM-2625</strain>
    </source>
</reference>
<dbReference type="EMBL" id="BOPO01000055">
    <property type="protein sequence ID" value="GIL28203.1"/>
    <property type="molecule type" value="Genomic_DNA"/>
</dbReference>
<evidence type="ECO:0000313" key="2">
    <source>
        <dbReference type="Proteomes" id="UP000614996"/>
    </source>
</evidence>
<accession>A0A8J4AGF8</accession>
<evidence type="ECO:0000313" key="1">
    <source>
        <dbReference type="EMBL" id="GIL28203.1"/>
    </source>
</evidence>
<proteinExistence type="predicted"/>